<keyword evidence="1" id="KW-0812">Transmembrane</keyword>
<dbReference type="EMBL" id="CP017557">
    <property type="protein sequence ID" value="AOW04802.1"/>
    <property type="molecule type" value="Genomic_DNA"/>
</dbReference>
<keyword evidence="1" id="KW-1133">Transmembrane helix</keyword>
<dbReference type="GeneID" id="94583505"/>
<dbReference type="AlphaFoldDB" id="A0A1D8NGN6"/>
<feature type="transmembrane region" description="Helical" evidence="1">
    <location>
        <begin position="21"/>
        <end position="43"/>
    </location>
</feature>
<reference evidence="2 3" key="1">
    <citation type="journal article" date="2016" name="PLoS ONE">
        <title>Sequence Assembly of Yarrowia lipolytica Strain W29/CLIB89 Shows Transposable Element Diversity.</title>
        <authorList>
            <person name="Magnan C."/>
            <person name="Yu J."/>
            <person name="Chang I."/>
            <person name="Jahn E."/>
            <person name="Kanomata Y."/>
            <person name="Wu J."/>
            <person name="Zeller M."/>
            <person name="Oakes M."/>
            <person name="Baldi P."/>
            <person name="Sandmeyer S."/>
        </authorList>
    </citation>
    <scope>NUCLEOTIDE SEQUENCE [LARGE SCALE GENOMIC DNA]</scope>
    <source>
        <strain evidence="3">CLIB89(W29)</strain>
    </source>
</reference>
<keyword evidence="1" id="KW-0472">Membrane</keyword>
<feature type="transmembrane region" description="Helical" evidence="1">
    <location>
        <begin position="77"/>
        <end position="101"/>
    </location>
</feature>
<evidence type="ECO:0000313" key="2">
    <source>
        <dbReference type="EMBL" id="AOW04802.1"/>
    </source>
</evidence>
<protein>
    <submittedName>
        <fullName evidence="2">Uncharacterized protein</fullName>
    </submittedName>
</protein>
<accession>A0A1D8NGN6</accession>
<evidence type="ECO:0000313" key="3">
    <source>
        <dbReference type="Proteomes" id="UP000182444"/>
    </source>
</evidence>
<sequence>MKSLVLLKPIVRLNSRYQHHRITSTCTVLNWSLWPCWLIFALYCCLRTSTLYRTTYPVSYYVPCIVLRTLYRTTYPVSYYVLVLVLVYVRTVPNFSILVHLDMPFREATRSRTAATCATVLNNTNSSCSTYNIAAVRYYPFSASPVFILM</sequence>
<evidence type="ECO:0000256" key="1">
    <source>
        <dbReference type="SAM" id="Phobius"/>
    </source>
</evidence>
<name>A0A1D8NGN6_YARLL</name>
<dbReference type="Proteomes" id="UP000182444">
    <property type="component" value="Chromosome 1E"/>
</dbReference>
<gene>
    <name evidence="2" type="ORF">YALI1_E01877g</name>
</gene>
<dbReference type="RefSeq" id="XP_068138992.1">
    <property type="nucleotide sequence ID" value="XM_068282891.1"/>
</dbReference>
<proteinExistence type="predicted"/>
<organism evidence="2 3">
    <name type="scientific">Yarrowia lipolytica</name>
    <name type="common">Candida lipolytica</name>
    <dbReference type="NCBI Taxonomy" id="4952"/>
    <lineage>
        <taxon>Eukaryota</taxon>
        <taxon>Fungi</taxon>
        <taxon>Dikarya</taxon>
        <taxon>Ascomycota</taxon>
        <taxon>Saccharomycotina</taxon>
        <taxon>Dipodascomycetes</taxon>
        <taxon>Dipodascales</taxon>
        <taxon>Dipodascales incertae sedis</taxon>
        <taxon>Yarrowia</taxon>
    </lineage>
</organism>
<dbReference type="VEuPathDB" id="FungiDB:YALI1_E01877g"/>